<evidence type="ECO:0000313" key="4">
    <source>
        <dbReference type="EMBL" id="SFP15839.1"/>
    </source>
</evidence>
<evidence type="ECO:0000256" key="2">
    <source>
        <dbReference type="SAM" id="SignalP"/>
    </source>
</evidence>
<dbReference type="SUPFAM" id="SSF47473">
    <property type="entry name" value="EF-hand"/>
    <property type="match status" value="1"/>
</dbReference>
<evidence type="ECO:0000259" key="3">
    <source>
        <dbReference type="PROSITE" id="PS50222"/>
    </source>
</evidence>
<dbReference type="Pfam" id="PF13202">
    <property type="entry name" value="EF-hand_5"/>
    <property type="match status" value="2"/>
</dbReference>
<dbReference type="OrthoDB" id="7741579at2"/>
<dbReference type="PROSITE" id="PS00018">
    <property type="entry name" value="EF_HAND_1"/>
    <property type="match status" value="2"/>
</dbReference>
<feature type="region of interest" description="Disordered" evidence="1">
    <location>
        <begin position="236"/>
        <end position="256"/>
    </location>
</feature>
<keyword evidence="2" id="KW-0732">Signal</keyword>
<evidence type="ECO:0000256" key="1">
    <source>
        <dbReference type="SAM" id="MobiDB-lite"/>
    </source>
</evidence>
<dbReference type="InterPro" id="IPR011992">
    <property type="entry name" value="EF-hand-dom_pair"/>
</dbReference>
<dbReference type="Proteomes" id="UP000199356">
    <property type="component" value="Unassembled WGS sequence"/>
</dbReference>
<dbReference type="InterPro" id="IPR018247">
    <property type="entry name" value="EF_Hand_1_Ca_BS"/>
</dbReference>
<dbReference type="PROSITE" id="PS50222">
    <property type="entry name" value="EF_HAND_2"/>
    <property type="match status" value="1"/>
</dbReference>
<feature type="signal peptide" evidence="2">
    <location>
        <begin position="1"/>
        <end position="22"/>
    </location>
</feature>
<feature type="chain" id="PRO_5011453617" evidence="2">
    <location>
        <begin position="23"/>
        <end position="274"/>
    </location>
</feature>
<dbReference type="RefSeq" id="WP_093418851.1">
    <property type="nucleotide sequence ID" value="NZ_FOXA01000003.1"/>
</dbReference>
<dbReference type="STRING" id="441119.SAMN04488047_10359"/>
<dbReference type="Gene3D" id="1.10.238.10">
    <property type="entry name" value="EF-hand"/>
    <property type="match status" value="2"/>
</dbReference>
<gene>
    <name evidence="4" type="ORF">SAMN04488047_10359</name>
</gene>
<dbReference type="AlphaFoldDB" id="A0A1I5N227"/>
<reference evidence="4 5" key="1">
    <citation type="submission" date="2016-10" db="EMBL/GenBank/DDBJ databases">
        <authorList>
            <person name="de Groot N.N."/>
        </authorList>
    </citation>
    <scope>NUCLEOTIDE SEQUENCE [LARGE SCALE GENOMIC DNA]</scope>
    <source>
        <strain evidence="4 5">DSM 19547</strain>
    </source>
</reference>
<keyword evidence="5" id="KW-1185">Reference proteome</keyword>
<name>A0A1I5N227_9RHOB</name>
<proteinExistence type="predicted"/>
<protein>
    <submittedName>
        <fullName evidence="4">EF hand</fullName>
    </submittedName>
</protein>
<accession>A0A1I5N227</accession>
<organism evidence="4 5">
    <name type="scientific">Tranquillimonas alkanivorans</name>
    <dbReference type="NCBI Taxonomy" id="441119"/>
    <lineage>
        <taxon>Bacteria</taxon>
        <taxon>Pseudomonadati</taxon>
        <taxon>Pseudomonadota</taxon>
        <taxon>Alphaproteobacteria</taxon>
        <taxon>Rhodobacterales</taxon>
        <taxon>Roseobacteraceae</taxon>
        <taxon>Tranquillimonas</taxon>
    </lineage>
</organism>
<dbReference type="GO" id="GO:0005509">
    <property type="term" value="F:calcium ion binding"/>
    <property type="evidence" value="ECO:0007669"/>
    <property type="project" value="InterPro"/>
</dbReference>
<sequence length="274" mass="29910">MTRATTSALALALTLGTVPALAEQHMPETAAQGFCQAGFELADLDNDGNLDRDEVAEMQRREFAALDADEDGTVLKSEYSDCRMQAAQQNEAYNPRTPDSFADMDIDDDGRVTAAEYRAATTTRIEQVTGDMTPDDYPLFVFLPEGAESAGMGADELAARARLLFVRLDDNRDEVLTEEEYVDTAVVDTDISRTLSRDFETLDEDASGGISSEEYAKWGEVRTYEALDQAEAWGVEADTMADSQDPEASDGDARSAAAAEVGAPVVFYRFEQPF</sequence>
<evidence type="ECO:0000313" key="5">
    <source>
        <dbReference type="Proteomes" id="UP000199356"/>
    </source>
</evidence>
<feature type="domain" description="EF-hand" evidence="3">
    <location>
        <begin position="30"/>
        <end position="65"/>
    </location>
</feature>
<dbReference type="InterPro" id="IPR002048">
    <property type="entry name" value="EF_hand_dom"/>
</dbReference>
<dbReference type="EMBL" id="FOXA01000003">
    <property type="protein sequence ID" value="SFP15839.1"/>
    <property type="molecule type" value="Genomic_DNA"/>
</dbReference>